<evidence type="ECO:0000313" key="1">
    <source>
        <dbReference type="EMBL" id="KRZ18617.1"/>
    </source>
</evidence>
<proteinExistence type="predicted"/>
<accession>A0A0V1I6Y6</accession>
<organism evidence="1 2">
    <name type="scientific">Trichinella zimbabwensis</name>
    <dbReference type="NCBI Taxonomy" id="268475"/>
    <lineage>
        <taxon>Eukaryota</taxon>
        <taxon>Metazoa</taxon>
        <taxon>Ecdysozoa</taxon>
        <taxon>Nematoda</taxon>
        <taxon>Enoplea</taxon>
        <taxon>Dorylaimia</taxon>
        <taxon>Trichinellida</taxon>
        <taxon>Trichinellidae</taxon>
        <taxon>Trichinella</taxon>
    </lineage>
</organism>
<evidence type="ECO:0000313" key="2">
    <source>
        <dbReference type="Proteomes" id="UP000055024"/>
    </source>
</evidence>
<dbReference type="Proteomes" id="UP000055024">
    <property type="component" value="Unassembled WGS sequence"/>
</dbReference>
<reference evidence="1 2" key="1">
    <citation type="submission" date="2015-01" db="EMBL/GenBank/DDBJ databases">
        <title>Evolution of Trichinella species and genotypes.</title>
        <authorList>
            <person name="Korhonen P.K."/>
            <person name="Edoardo P."/>
            <person name="Giuseppe L.R."/>
            <person name="Gasser R.B."/>
        </authorList>
    </citation>
    <scope>NUCLEOTIDE SEQUENCE [LARGE SCALE GENOMIC DNA]</scope>
    <source>
        <strain evidence="1">ISS1029</strain>
    </source>
</reference>
<gene>
    <name evidence="1" type="ORF">T11_11511</name>
</gene>
<keyword evidence="2" id="KW-1185">Reference proteome</keyword>
<sequence>MAKSVSQVLMQLQPDVLKMEEKDFGARSSGRNMLQEHSTSLWQSRRCKMTMLPAPLQLSQGQLIKLSDFEEYLTERLLPFIAEAQEVQRSWIVLCTTLGQLGS</sequence>
<dbReference type="AlphaFoldDB" id="A0A0V1I6Y6"/>
<comment type="caution">
    <text evidence="1">The sequence shown here is derived from an EMBL/GenBank/DDBJ whole genome shotgun (WGS) entry which is preliminary data.</text>
</comment>
<dbReference type="EMBL" id="JYDP01000002">
    <property type="protein sequence ID" value="KRZ18617.1"/>
    <property type="molecule type" value="Genomic_DNA"/>
</dbReference>
<protein>
    <submittedName>
        <fullName evidence="1">Uncharacterized protein</fullName>
    </submittedName>
</protein>
<dbReference type="OrthoDB" id="10368958at2759"/>
<name>A0A0V1I6Y6_9BILA</name>